<gene>
    <name evidence="1" type="ORF">ALC56_11126</name>
</gene>
<evidence type="ECO:0000313" key="1">
    <source>
        <dbReference type="EMBL" id="KYN34638.1"/>
    </source>
</evidence>
<evidence type="ECO:0000313" key="2">
    <source>
        <dbReference type="Proteomes" id="UP000078541"/>
    </source>
</evidence>
<sequence length="101" mass="12317">HFSINTRRELNKMFSKKWISRGDSALFFVKLSNLTCLDYYLWGRMKKLTYFQRSTTSENMRERKHIFREIMIQELEEVQINFSLTLQACLKHGEHFEHLLQ</sequence>
<accession>A0A195F2E9</accession>
<organism evidence="1 2">
    <name type="scientific">Trachymyrmex septentrionalis</name>
    <dbReference type="NCBI Taxonomy" id="34720"/>
    <lineage>
        <taxon>Eukaryota</taxon>
        <taxon>Metazoa</taxon>
        <taxon>Ecdysozoa</taxon>
        <taxon>Arthropoda</taxon>
        <taxon>Hexapoda</taxon>
        <taxon>Insecta</taxon>
        <taxon>Pterygota</taxon>
        <taxon>Neoptera</taxon>
        <taxon>Endopterygota</taxon>
        <taxon>Hymenoptera</taxon>
        <taxon>Apocrita</taxon>
        <taxon>Aculeata</taxon>
        <taxon>Formicoidea</taxon>
        <taxon>Formicidae</taxon>
        <taxon>Myrmicinae</taxon>
        <taxon>Trachymyrmex</taxon>
    </lineage>
</organism>
<dbReference type="EMBL" id="KQ981856">
    <property type="protein sequence ID" value="KYN34638.1"/>
    <property type="molecule type" value="Genomic_DNA"/>
</dbReference>
<protein>
    <submittedName>
        <fullName evidence="1">Uncharacterized protein</fullName>
    </submittedName>
</protein>
<proteinExistence type="predicted"/>
<dbReference type="Gene3D" id="3.30.420.10">
    <property type="entry name" value="Ribonuclease H-like superfamily/Ribonuclease H"/>
    <property type="match status" value="1"/>
</dbReference>
<reference evidence="1 2" key="1">
    <citation type="submission" date="2016-03" db="EMBL/GenBank/DDBJ databases">
        <title>Trachymyrmex septentrionalis WGS genome.</title>
        <authorList>
            <person name="Nygaard S."/>
            <person name="Hu H."/>
            <person name="Boomsma J."/>
            <person name="Zhang G."/>
        </authorList>
    </citation>
    <scope>NUCLEOTIDE SEQUENCE [LARGE SCALE GENOMIC DNA]</scope>
    <source>
        <strain evidence="1">Tsep2-gDNA-1</strain>
        <tissue evidence="1">Whole body</tissue>
    </source>
</reference>
<feature type="non-terminal residue" evidence="1">
    <location>
        <position position="1"/>
    </location>
</feature>
<dbReference type="PANTHER" id="PTHR47326:SF1">
    <property type="entry name" value="HTH PSQ-TYPE DOMAIN-CONTAINING PROTEIN"/>
    <property type="match status" value="1"/>
</dbReference>
<dbReference type="GO" id="GO:0003676">
    <property type="term" value="F:nucleic acid binding"/>
    <property type="evidence" value="ECO:0007669"/>
    <property type="project" value="InterPro"/>
</dbReference>
<keyword evidence="2" id="KW-1185">Reference proteome</keyword>
<dbReference type="STRING" id="34720.A0A195F2E9"/>
<dbReference type="AlphaFoldDB" id="A0A195F2E9"/>
<dbReference type="PANTHER" id="PTHR47326">
    <property type="entry name" value="TRANSPOSABLE ELEMENT TC3 TRANSPOSASE-LIKE PROTEIN"/>
    <property type="match status" value="1"/>
</dbReference>
<dbReference type="Proteomes" id="UP000078541">
    <property type="component" value="Unassembled WGS sequence"/>
</dbReference>
<name>A0A195F2E9_9HYME</name>
<dbReference type="InterPro" id="IPR036397">
    <property type="entry name" value="RNaseH_sf"/>
</dbReference>